<sequence>MADMRNDNENLEPNDYVEWDGSESNKRQRLETSTENEENENITDAENTVVVDQAIENDNNDGHALVEAGIDEGNMLLIEEEEADEEEYSDDYSDYSDDDDSDYYSTDDSSYDSSNCSFFSDEPCCADSDSTELSDDSDLESIHFY</sequence>
<keyword evidence="3" id="KW-1185">Reference proteome</keyword>
<feature type="compositionally biased region" description="Acidic residues" evidence="1">
    <location>
        <begin position="34"/>
        <end position="43"/>
    </location>
</feature>
<feature type="compositionally biased region" description="Acidic residues" evidence="1">
    <location>
        <begin position="78"/>
        <end position="102"/>
    </location>
</feature>
<gene>
    <name evidence="2" type="ORF">CASFOL_023862</name>
</gene>
<evidence type="ECO:0000313" key="2">
    <source>
        <dbReference type="EMBL" id="KAL3630878.1"/>
    </source>
</evidence>
<evidence type="ECO:0000256" key="1">
    <source>
        <dbReference type="SAM" id="MobiDB-lite"/>
    </source>
</evidence>
<proteinExistence type="predicted"/>
<feature type="compositionally biased region" description="Acidic residues" evidence="1">
    <location>
        <begin position="129"/>
        <end position="139"/>
    </location>
</feature>
<reference evidence="3" key="1">
    <citation type="journal article" date="2024" name="IScience">
        <title>Strigolactones Initiate the Formation of Haustorium-like Structures in Castilleja.</title>
        <authorList>
            <person name="Buerger M."/>
            <person name="Peterson D."/>
            <person name="Chory J."/>
        </authorList>
    </citation>
    <scope>NUCLEOTIDE SEQUENCE [LARGE SCALE GENOMIC DNA]</scope>
</reference>
<feature type="region of interest" description="Disordered" evidence="1">
    <location>
        <begin position="1"/>
        <end position="47"/>
    </location>
</feature>
<feature type="compositionally biased region" description="Low complexity" evidence="1">
    <location>
        <begin position="103"/>
        <end position="114"/>
    </location>
</feature>
<organism evidence="2 3">
    <name type="scientific">Castilleja foliolosa</name>
    <dbReference type="NCBI Taxonomy" id="1961234"/>
    <lineage>
        <taxon>Eukaryota</taxon>
        <taxon>Viridiplantae</taxon>
        <taxon>Streptophyta</taxon>
        <taxon>Embryophyta</taxon>
        <taxon>Tracheophyta</taxon>
        <taxon>Spermatophyta</taxon>
        <taxon>Magnoliopsida</taxon>
        <taxon>eudicotyledons</taxon>
        <taxon>Gunneridae</taxon>
        <taxon>Pentapetalae</taxon>
        <taxon>asterids</taxon>
        <taxon>lamiids</taxon>
        <taxon>Lamiales</taxon>
        <taxon>Orobanchaceae</taxon>
        <taxon>Pedicularideae</taxon>
        <taxon>Castillejinae</taxon>
        <taxon>Castilleja</taxon>
    </lineage>
</organism>
<dbReference type="Proteomes" id="UP001632038">
    <property type="component" value="Unassembled WGS sequence"/>
</dbReference>
<dbReference type="EMBL" id="JAVIJP010000032">
    <property type="protein sequence ID" value="KAL3630878.1"/>
    <property type="molecule type" value="Genomic_DNA"/>
</dbReference>
<dbReference type="AlphaFoldDB" id="A0ABD3CLQ0"/>
<evidence type="ECO:0000313" key="3">
    <source>
        <dbReference type="Proteomes" id="UP001632038"/>
    </source>
</evidence>
<accession>A0ABD3CLQ0</accession>
<protein>
    <submittedName>
        <fullName evidence="2">Uncharacterized protein</fullName>
    </submittedName>
</protein>
<feature type="compositionally biased region" description="Acidic residues" evidence="1">
    <location>
        <begin position="9"/>
        <end position="21"/>
    </location>
</feature>
<name>A0ABD3CLQ0_9LAMI</name>
<feature type="region of interest" description="Disordered" evidence="1">
    <location>
        <begin position="78"/>
        <end position="145"/>
    </location>
</feature>
<feature type="compositionally biased region" description="Basic and acidic residues" evidence="1">
    <location>
        <begin position="23"/>
        <end position="32"/>
    </location>
</feature>
<comment type="caution">
    <text evidence="2">The sequence shown here is derived from an EMBL/GenBank/DDBJ whole genome shotgun (WGS) entry which is preliminary data.</text>
</comment>